<protein>
    <submittedName>
        <fullName evidence="1">Uncharacterized protein</fullName>
    </submittedName>
</protein>
<dbReference type="EMBL" id="CACVBS010000046">
    <property type="protein sequence ID" value="CAA7265051.1"/>
    <property type="molecule type" value="Genomic_DNA"/>
</dbReference>
<reference evidence="1 2" key="1">
    <citation type="submission" date="2020-01" db="EMBL/GenBank/DDBJ databases">
        <authorList>
            <person name="Gupta K D."/>
        </authorList>
    </citation>
    <scope>NUCLEOTIDE SEQUENCE [LARGE SCALE GENOMIC DNA]</scope>
</reference>
<dbReference type="PANTHER" id="PTHR15955:SF8">
    <property type="entry name" value="RWD DOMAIN-CONTAINING PROTEIN 2B-RELATED"/>
    <property type="match status" value="1"/>
</dbReference>
<name>A0A8S0XST5_CYCAE</name>
<evidence type="ECO:0000313" key="2">
    <source>
        <dbReference type="Proteomes" id="UP000467700"/>
    </source>
</evidence>
<dbReference type="AlphaFoldDB" id="A0A8S0XST5"/>
<evidence type="ECO:0000313" key="1">
    <source>
        <dbReference type="EMBL" id="CAA7265051.1"/>
    </source>
</evidence>
<dbReference type="InterPro" id="IPR017359">
    <property type="entry name" value="Phi-like"/>
</dbReference>
<dbReference type="OrthoDB" id="432412at2759"/>
<proteinExistence type="predicted"/>
<dbReference type="PANTHER" id="PTHR15955">
    <property type="entry name" value="RWD DOMAIN CONTAINING PROTEIN 2"/>
    <property type="match status" value="1"/>
</dbReference>
<keyword evidence="2" id="KW-1185">Reference proteome</keyword>
<accession>A0A8S0XST5</accession>
<organism evidence="1 2">
    <name type="scientific">Cyclocybe aegerita</name>
    <name type="common">Black poplar mushroom</name>
    <name type="synonym">Agrocybe aegerita</name>
    <dbReference type="NCBI Taxonomy" id="1973307"/>
    <lineage>
        <taxon>Eukaryota</taxon>
        <taxon>Fungi</taxon>
        <taxon>Dikarya</taxon>
        <taxon>Basidiomycota</taxon>
        <taxon>Agaricomycotina</taxon>
        <taxon>Agaricomycetes</taxon>
        <taxon>Agaricomycetidae</taxon>
        <taxon>Agaricales</taxon>
        <taxon>Agaricineae</taxon>
        <taxon>Bolbitiaceae</taxon>
        <taxon>Cyclocybe</taxon>
    </lineage>
</organism>
<gene>
    <name evidence="1" type="ORF">AAE3_LOCUS6877</name>
</gene>
<dbReference type="Proteomes" id="UP000467700">
    <property type="component" value="Unassembled WGS sequence"/>
</dbReference>
<dbReference type="CDD" id="cd24163">
    <property type="entry name" value="RWDD2_C"/>
    <property type="match status" value="1"/>
</dbReference>
<dbReference type="InterPro" id="IPR059181">
    <property type="entry name" value="RWDD2A-B_C"/>
</dbReference>
<sequence>MTHGVNHQLSELQLIQCSLLPGEQLAFLEDEEYWCSALENYITDPSTTSDAQSDNPASFKIVLQDAKVYLKVAFSRQQSRRTAVDGAAFPLASVKGDDLSRKEQEWWQDIVEEKKAEVSDSEYPMYELVSLHLLPLLHEALTKRQEPIHELEDSRPPHAGREIYHVLFTSHHLISPNKRRLLQQWSSSLSIVGFAKVGYPGVIYAQGERSNVEEFVSNIKAMQWLALKVRFVESLPLELVNSDRGSGKLGEDQRWKEFQKVGKVVEEMRRIGREGYVVKMGIRSTVVNSEP</sequence>
<comment type="caution">
    <text evidence="1">The sequence shown here is derived from an EMBL/GenBank/DDBJ whole genome shotgun (WGS) entry which is preliminary data.</text>
</comment>